<sequence>MTLAEELSATEKRVADIATELGRRQKNVNLDVQNEHALGAWNILPFSEMLIQNYVKRCVELESMLLSETRRVSGAIENDIKPASKTILTEIRSISDELSAEGHLPKLSEIVQVIWKSLA</sequence>
<evidence type="ECO:0000313" key="2">
    <source>
        <dbReference type="Proteomes" id="UP001362899"/>
    </source>
</evidence>
<dbReference type="EMBL" id="BTGC01000003">
    <property type="protein sequence ID" value="GMM51120.1"/>
    <property type="molecule type" value="Genomic_DNA"/>
</dbReference>
<reference evidence="1 2" key="1">
    <citation type="journal article" date="2023" name="Elife">
        <title>Identification of key yeast species and microbe-microbe interactions impacting larval growth of Drosophila in the wild.</title>
        <authorList>
            <person name="Mure A."/>
            <person name="Sugiura Y."/>
            <person name="Maeda R."/>
            <person name="Honda K."/>
            <person name="Sakurai N."/>
            <person name="Takahashi Y."/>
            <person name="Watada M."/>
            <person name="Katoh T."/>
            <person name="Gotoh A."/>
            <person name="Gotoh Y."/>
            <person name="Taniguchi I."/>
            <person name="Nakamura K."/>
            <person name="Hayashi T."/>
            <person name="Katayama T."/>
            <person name="Uemura T."/>
            <person name="Hattori Y."/>
        </authorList>
    </citation>
    <scope>NUCLEOTIDE SEQUENCE [LARGE SCALE GENOMIC DNA]</scope>
    <source>
        <strain evidence="1 2">SB-73</strain>
    </source>
</reference>
<dbReference type="Proteomes" id="UP001362899">
    <property type="component" value="Unassembled WGS sequence"/>
</dbReference>
<accession>A0AAV5RIB5</accession>
<evidence type="ECO:0000313" key="1">
    <source>
        <dbReference type="EMBL" id="GMM51120.1"/>
    </source>
</evidence>
<proteinExistence type="predicted"/>
<protein>
    <submittedName>
        <fullName evidence="1">Uncharacterized protein</fullName>
    </submittedName>
</protein>
<gene>
    <name evidence="1" type="ORF">DASB73_020780</name>
</gene>
<dbReference type="AlphaFoldDB" id="A0AAV5RIB5"/>
<comment type="caution">
    <text evidence="1">The sequence shown here is derived from an EMBL/GenBank/DDBJ whole genome shotgun (WGS) entry which is preliminary data.</text>
</comment>
<organism evidence="1 2">
    <name type="scientific">Starmerella bacillaris</name>
    <name type="common">Yeast</name>
    <name type="synonym">Candida zemplinina</name>
    <dbReference type="NCBI Taxonomy" id="1247836"/>
    <lineage>
        <taxon>Eukaryota</taxon>
        <taxon>Fungi</taxon>
        <taxon>Dikarya</taxon>
        <taxon>Ascomycota</taxon>
        <taxon>Saccharomycotina</taxon>
        <taxon>Dipodascomycetes</taxon>
        <taxon>Dipodascales</taxon>
        <taxon>Trichomonascaceae</taxon>
        <taxon>Starmerella</taxon>
    </lineage>
</organism>
<keyword evidence="2" id="KW-1185">Reference proteome</keyword>
<name>A0AAV5RIB5_STABA</name>